<dbReference type="SUPFAM" id="SSF46894">
    <property type="entry name" value="C-terminal effector domain of the bipartite response regulators"/>
    <property type="match status" value="1"/>
</dbReference>
<dbReference type="EMBL" id="JAJGAK010000006">
    <property type="protein sequence ID" value="MCC8364663.1"/>
    <property type="molecule type" value="Genomic_DNA"/>
</dbReference>
<evidence type="ECO:0000259" key="9">
    <source>
        <dbReference type="PROSITE" id="PS51755"/>
    </source>
</evidence>
<evidence type="ECO:0000256" key="7">
    <source>
        <dbReference type="PROSITE-ProRule" id="PRU01091"/>
    </source>
</evidence>
<evidence type="ECO:0000256" key="5">
    <source>
        <dbReference type="ARBA" id="ARBA00023163"/>
    </source>
</evidence>
<dbReference type="InterPro" id="IPR001867">
    <property type="entry name" value="OmpR/PhoB-type_DNA-bd"/>
</dbReference>
<keyword evidence="11" id="KW-1185">Reference proteome</keyword>
<name>A0ABS8JMK3_9GAMM</name>
<evidence type="ECO:0000256" key="3">
    <source>
        <dbReference type="ARBA" id="ARBA00023015"/>
    </source>
</evidence>
<evidence type="ECO:0000313" key="11">
    <source>
        <dbReference type="Proteomes" id="UP001165293"/>
    </source>
</evidence>
<feature type="DNA-binding region" description="OmpR/PhoB-type" evidence="7">
    <location>
        <begin position="139"/>
        <end position="239"/>
    </location>
</feature>
<evidence type="ECO:0000256" key="6">
    <source>
        <dbReference type="PROSITE-ProRule" id="PRU00169"/>
    </source>
</evidence>
<dbReference type="PANTHER" id="PTHR48111:SF4">
    <property type="entry name" value="DNA-BINDING DUAL TRANSCRIPTIONAL REGULATOR OMPR"/>
    <property type="match status" value="1"/>
</dbReference>
<dbReference type="InterPro" id="IPR016032">
    <property type="entry name" value="Sig_transdc_resp-reg_C-effctor"/>
</dbReference>
<sequence>MQDPAATPSPHVLVIEDDRDVAALVDRYLTTQGLLVTLAGNGSEALMAVAQSRVDVALLDLGLPGEDGLSILRKLQTQWGGPVIIVSGRGDAVDRIVGLELGADDYVTKPFDFRELLARVRSVLRRADRTTSKVLVGAGNALRIDKMRLERDTRRLVRADGVDIPLSSGEFDLLSALAEKPGHVFSRDVLMQALHGHDAGPYDRSIDVQIGRLRRKIEADPENPRIIKSVRGVGYVLTAPVAPAS</sequence>
<dbReference type="PROSITE" id="PS50110">
    <property type="entry name" value="RESPONSE_REGULATORY"/>
    <property type="match status" value="1"/>
</dbReference>
<protein>
    <submittedName>
        <fullName evidence="10">Response regulator transcription factor</fullName>
    </submittedName>
</protein>
<evidence type="ECO:0000256" key="4">
    <source>
        <dbReference type="ARBA" id="ARBA00023125"/>
    </source>
</evidence>
<keyword evidence="3" id="KW-0805">Transcription regulation</keyword>
<feature type="modified residue" description="4-aspartylphosphate" evidence="6">
    <location>
        <position position="60"/>
    </location>
</feature>
<reference evidence="10" key="1">
    <citation type="submission" date="2021-10" db="EMBL/GenBank/DDBJ databases">
        <authorList>
            <person name="Lyu M."/>
            <person name="Wang X."/>
            <person name="Meng X."/>
            <person name="Xu K."/>
        </authorList>
    </citation>
    <scope>NUCLEOTIDE SEQUENCE</scope>
    <source>
        <strain evidence="10">A6</strain>
    </source>
</reference>
<dbReference type="InterPro" id="IPR036388">
    <property type="entry name" value="WH-like_DNA-bd_sf"/>
</dbReference>
<dbReference type="CDD" id="cd00383">
    <property type="entry name" value="trans_reg_C"/>
    <property type="match status" value="1"/>
</dbReference>
<dbReference type="InterPro" id="IPR011006">
    <property type="entry name" value="CheY-like_superfamily"/>
</dbReference>
<dbReference type="RefSeq" id="WP_230528463.1">
    <property type="nucleotide sequence ID" value="NZ_JAJGAK010000006.1"/>
</dbReference>
<dbReference type="SMART" id="SM00862">
    <property type="entry name" value="Trans_reg_C"/>
    <property type="match status" value="1"/>
</dbReference>
<accession>A0ABS8JMK3</accession>
<dbReference type="Gene3D" id="6.10.250.690">
    <property type="match status" value="1"/>
</dbReference>
<keyword evidence="2" id="KW-0902">Two-component regulatory system</keyword>
<evidence type="ECO:0000313" key="10">
    <source>
        <dbReference type="EMBL" id="MCC8364663.1"/>
    </source>
</evidence>
<evidence type="ECO:0000259" key="8">
    <source>
        <dbReference type="PROSITE" id="PS50110"/>
    </source>
</evidence>
<dbReference type="Proteomes" id="UP001165293">
    <property type="component" value="Unassembled WGS sequence"/>
</dbReference>
<dbReference type="SMART" id="SM00448">
    <property type="entry name" value="REC"/>
    <property type="match status" value="1"/>
</dbReference>
<keyword evidence="1 6" id="KW-0597">Phosphoprotein</keyword>
<dbReference type="InterPro" id="IPR001789">
    <property type="entry name" value="Sig_transdc_resp-reg_receiver"/>
</dbReference>
<keyword evidence="5" id="KW-0804">Transcription</keyword>
<comment type="caution">
    <text evidence="10">The sequence shown here is derived from an EMBL/GenBank/DDBJ whole genome shotgun (WGS) entry which is preliminary data.</text>
</comment>
<feature type="domain" description="Response regulatory" evidence="8">
    <location>
        <begin position="11"/>
        <end position="124"/>
    </location>
</feature>
<dbReference type="Pfam" id="PF00486">
    <property type="entry name" value="Trans_reg_C"/>
    <property type="match status" value="1"/>
</dbReference>
<evidence type="ECO:0000256" key="2">
    <source>
        <dbReference type="ARBA" id="ARBA00023012"/>
    </source>
</evidence>
<evidence type="ECO:0000256" key="1">
    <source>
        <dbReference type="ARBA" id="ARBA00022553"/>
    </source>
</evidence>
<dbReference type="Pfam" id="PF00072">
    <property type="entry name" value="Response_reg"/>
    <property type="match status" value="1"/>
</dbReference>
<proteinExistence type="predicted"/>
<keyword evidence="4 7" id="KW-0238">DNA-binding</keyword>
<dbReference type="PANTHER" id="PTHR48111">
    <property type="entry name" value="REGULATOR OF RPOS"/>
    <property type="match status" value="1"/>
</dbReference>
<dbReference type="Gene3D" id="3.40.50.2300">
    <property type="match status" value="1"/>
</dbReference>
<dbReference type="InterPro" id="IPR039420">
    <property type="entry name" value="WalR-like"/>
</dbReference>
<gene>
    <name evidence="10" type="ORF">LK996_16450</name>
</gene>
<dbReference type="SUPFAM" id="SSF52172">
    <property type="entry name" value="CheY-like"/>
    <property type="match status" value="1"/>
</dbReference>
<dbReference type="Gene3D" id="1.10.10.10">
    <property type="entry name" value="Winged helix-like DNA-binding domain superfamily/Winged helix DNA-binding domain"/>
    <property type="match status" value="1"/>
</dbReference>
<feature type="domain" description="OmpR/PhoB-type" evidence="9">
    <location>
        <begin position="139"/>
        <end position="239"/>
    </location>
</feature>
<dbReference type="PROSITE" id="PS51755">
    <property type="entry name" value="OMPR_PHOB"/>
    <property type="match status" value="1"/>
</dbReference>
<organism evidence="10 11">
    <name type="scientific">Noviluteimonas lactosilytica</name>
    <dbReference type="NCBI Taxonomy" id="2888523"/>
    <lineage>
        <taxon>Bacteria</taxon>
        <taxon>Pseudomonadati</taxon>
        <taxon>Pseudomonadota</taxon>
        <taxon>Gammaproteobacteria</taxon>
        <taxon>Lysobacterales</taxon>
        <taxon>Lysobacteraceae</taxon>
        <taxon>Noviluteimonas</taxon>
    </lineage>
</organism>